<evidence type="ECO:0000313" key="2">
    <source>
        <dbReference type="Proteomes" id="UP000886520"/>
    </source>
</evidence>
<comment type="caution">
    <text evidence="1">The sequence shown here is derived from an EMBL/GenBank/DDBJ whole genome shotgun (WGS) entry which is preliminary data.</text>
</comment>
<evidence type="ECO:0000313" key="1">
    <source>
        <dbReference type="EMBL" id="KAI5077173.1"/>
    </source>
</evidence>
<dbReference type="AlphaFoldDB" id="A0A9D4V024"/>
<gene>
    <name evidence="1" type="ORF">GOP47_0006997</name>
</gene>
<dbReference type="EMBL" id="JABFUD020000007">
    <property type="protein sequence ID" value="KAI5077173.1"/>
    <property type="molecule type" value="Genomic_DNA"/>
</dbReference>
<keyword evidence="2" id="KW-1185">Reference proteome</keyword>
<organism evidence="1 2">
    <name type="scientific">Adiantum capillus-veneris</name>
    <name type="common">Maidenhair fern</name>
    <dbReference type="NCBI Taxonomy" id="13818"/>
    <lineage>
        <taxon>Eukaryota</taxon>
        <taxon>Viridiplantae</taxon>
        <taxon>Streptophyta</taxon>
        <taxon>Embryophyta</taxon>
        <taxon>Tracheophyta</taxon>
        <taxon>Polypodiopsida</taxon>
        <taxon>Polypodiidae</taxon>
        <taxon>Polypodiales</taxon>
        <taxon>Pteridineae</taxon>
        <taxon>Pteridaceae</taxon>
        <taxon>Vittarioideae</taxon>
        <taxon>Adiantum</taxon>
    </lineage>
</organism>
<accession>A0A9D4V024</accession>
<sequence length="109" mass="12539">MKSTLPIPNAIFLILRLETTLQSDVVLALFKDFLVEVKAWQFVWNMWPMLSLYFRNDMSSMSTIPKCNVHPQGMLHKDLFQLLVLELEYVGIMSSALESAHYIPGPHSN</sequence>
<name>A0A9D4V024_ADICA</name>
<proteinExistence type="predicted"/>
<dbReference type="Proteomes" id="UP000886520">
    <property type="component" value="Chromosome 7"/>
</dbReference>
<reference evidence="1" key="1">
    <citation type="submission" date="2021-01" db="EMBL/GenBank/DDBJ databases">
        <title>Adiantum capillus-veneris genome.</title>
        <authorList>
            <person name="Fang Y."/>
            <person name="Liao Q."/>
        </authorList>
    </citation>
    <scope>NUCLEOTIDE SEQUENCE</scope>
    <source>
        <strain evidence="1">H3</strain>
        <tissue evidence="1">Leaf</tissue>
    </source>
</reference>
<protein>
    <submittedName>
        <fullName evidence="1">Uncharacterized protein</fullName>
    </submittedName>
</protein>